<sequence>MGSSYDFSVTATLPDAPSQDTVDIAARRRALLEGRLLVLTAIVMSALVLRVAVTAYSPLAERIGADIGYSTAVVGVFGMIPTAMFAVSGLLTPLMVRRLGLERTALAAMLMAGAGMLIRSLMHGTGELLVFSALALGGMGIGNVVIPPLVKRYFPDRLAVISSLYITMVQLGTVFPALVAVPAADHFGWRVSVGMWALLGFAAAVPWIAVLRSREGRDRDDVTALPTEPGAAAGRVWRSPLAWGMAGMFGMTSLTTYAMFAWLPRILGDAGASDAFGGTMVGLFALVGLVAAFTAPTLVARYRNPFPIVLGCAVFFFAAFAGLLIAPMAAPVLWVVLLGLGPSTFPMALTLINLRTRTPRGSAALSGFTQGVGYAVACLGPLLFGMLHTATGGWLAPFAMLSVAVLVLLLGAWQACKPRLLEDTWGKREPVVAA</sequence>
<evidence type="ECO:0000259" key="6">
    <source>
        <dbReference type="PROSITE" id="PS50850"/>
    </source>
</evidence>
<gene>
    <name evidence="7" type="ORF">DFR74_10372</name>
</gene>
<feature type="transmembrane region" description="Helical" evidence="5">
    <location>
        <begin position="36"/>
        <end position="57"/>
    </location>
</feature>
<dbReference type="PANTHER" id="PTHR23523:SF2">
    <property type="entry name" value="2-NITROIMIDAZOLE TRANSPORTER"/>
    <property type="match status" value="1"/>
</dbReference>
<comment type="caution">
    <text evidence="7">The sequence shown here is derived from an EMBL/GenBank/DDBJ whole genome shotgun (WGS) entry which is preliminary data.</text>
</comment>
<comment type="subcellular location">
    <subcellularLocation>
        <location evidence="1">Cell membrane</location>
        <topology evidence="1">Multi-pass membrane protein</topology>
    </subcellularLocation>
</comment>
<feature type="transmembrane region" description="Helical" evidence="5">
    <location>
        <begin position="364"/>
        <end position="388"/>
    </location>
</feature>
<dbReference type="InterPro" id="IPR011701">
    <property type="entry name" value="MFS"/>
</dbReference>
<accession>A0A366DSG1</accession>
<proteinExistence type="predicted"/>
<keyword evidence="4 5" id="KW-0472">Membrane</keyword>
<keyword evidence="8" id="KW-1185">Reference proteome</keyword>
<evidence type="ECO:0000313" key="8">
    <source>
        <dbReference type="Proteomes" id="UP000252586"/>
    </source>
</evidence>
<organism evidence="7 8">
    <name type="scientific">Nocardia puris</name>
    <dbReference type="NCBI Taxonomy" id="208602"/>
    <lineage>
        <taxon>Bacteria</taxon>
        <taxon>Bacillati</taxon>
        <taxon>Actinomycetota</taxon>
        <taxon>Actinomycetes</taxon>
        <taxon>Mycobacteriales</taxon>
        <taxon>Nocardiaceae</taxon>
        <taxon>Nocardia</taxon>
    </lineage>
</organism>
<feature type="transmembrane region" description="Helical" evidence="5">
    <location>
        <begin position="128"/>
        <end position="146"/>
    </location>
</feature>
<feature type="transmembrane region" description="Helical" evidence="5">
    <location>
        <begin position="241"/>
        <end position="263"/>
    </location>
</feature>
<keyword evidence="3 5" id="KW-1133">Transmembrane helix</keyword>
<dbReference type="InterPro" id="IPR020846">
    <property type="entry name" value="MFS_dom"/>
</dbReference>
<keyword evidence="2 5" id="KW-0812">Transmembrane</keyword>
<evidence type="ECO:0000256" key="5">
    <source>
        <dbReference type="SAM" id="Phobius"/>
    </source>
</evidence>
<feature type="transmembrane region" description="Helical" evidence="5">
    <location>
        <begin position="69"/>
        <end position="92"/>
    </location>
</feature>
<feature type="transmembrane region" description="Helical" evidence="5">
    <location>
        <begin position="104"/>
        <end position="122"/>
    </location>
</feature>
<reference evidence="7 8" key="1">
    <citation type="submission" date="2018-06" db="EMBL/GenBank/DDBJ databases">
        <title>Genomic Encyclopedia of Type Strains, Phase IV (KMG-IV): sequencing the most valuable type-strain genomes for metagenomic binning, comparative biology and taxonomic classification.</title>
        <authorList>
            <person name="Goeker M."/>
        </authorList>
    </citation>
    <scope>NUCLEOTIDE SEQUENCE [LARGE SCALE GENOMIC DNA]</scope>
    <source>
        <strain evidence="7 8">DSM 44599</strain>
    </source>
</reference>
<evidence type="ECO:0000313" key="7">
    <source>
        <dbReference type="EMBL" id="RBO92429.1"/>
    </source>
</evidence>
<dbReference type="OrthoDB" id="5317164at2"/>
<dbReference type="EMBL" id="QNRE01000003">
    <property type="protein sequence ID" value="RBO92429.1"/>
    <property type="molecule type" value="Genomic_DNA"/>
</dbReference>
<evidence type="ECO:0000256" key="4">
    <source>
        <dbReference type="ARBA" id="ARBA00023136"/>
    </source>
</evidence>
<feature type="transmembrane region" description="Helical" evidence="5">
    <location>
        <begin position="158"/>
        <end position="181"/>
    </location>
</feature>
<feature type="transmembrane region" description="Helical" evidence="5">
    <location>
        <begin position="275"/>
        <end position="299"/>
    </location>
</feature>
<evidence type="ECO:0000256" key="3">
    <source>
        <dbReference type="ARBA" id="ARBA00022989"/>
    </source>
</evidence>
<dbReference type="Proteomes" id="UP000252586">
    <property type="component" value="Unassembled WGS sequence"/>
</dbReference>
<dbReference type="InterPro" id="IPR036259">
    <property type="entry name" value="MFS_trans_sf"/>
</dbReference>
<dbReference type="GO" id="GO:0022857">
    <property type="term" value="F:transmembrane transporter activity"/>
    <property type="evidence" value="ECO:0007669"/>
    <property type="project" value="InterPro"/>
</dbReference>
<dbReference type="STRING" id="1210090.GCA_001613185_03560"/>
<dbReference type="PROSITE" id="PS50850">
    <property type="entry name" value="MFS"/>
    <property type="match status" value="1"/>
</dbReference>
<feature type="domain" description="Major facilitator superfamily (MFS) profile" evidence="6">
    <location>
        <begin position="38"/>
        <end position="420"/>
    </location>
</feature>
<evidence type="ECO:0000256" key="1">
    <source>
        <dbReference type="ARBA" id="ARBA00004651"/>
    </source>
</evidence>
<feature type="transmembrane region" description="Helical" evidence="5">
    <location>
        <begin position="306"/>
        <end position="326"/>
    </location>
</feature>
<dbReference type="GO" id="GO:0005886">
    <property type="term" value="C:plasma membrane"/>
    <property type="evidence" value="ECO:0007669"/>
    <property type="project" value="UniProtKB-SubCell"/>
</dbReference>
<name>A0A366DSG1_9NOCA</name>
<feature type="transmembrane region" description="Helical" evidence="5">
    <location>
        <begin position="332"/>
        <end position="352"/>
    </location>
</feature>
<feature type="transmembrane region" description="Helical" evidence="5">
    <location>
        <begin position="394"/>
        <end position="413"/>
    </location>
</feature>
<protein>
    <submittedName>
        <fullName evidence="7">CP family cyanate transporter-like MFS transporter</fullName>
    </submittedName>
</protein>
<dbReference type="Pfam" id="PF07690">
    <property type="entry name" value="MFS_1"/>
    <property type="match status" value="1"/>
</dbReference>
<evidence type="ECO:0000256" key="2">
    <source>
        <dbReference type="ARBA" id="ARBA00022692"/>
    </source>
</evidence>
<dbReference type="AlphaFoldDB" id="A0A366DSG1"/>
<dbReference type="SUPFAM" id="SSF103473">
    <property type="entry name" value="MFS general substrate transporter"/>
    <property type="match status" value="1"/>
</dbReference>
<dbReference type="PANTHER" id="PTHR23523">
    <property type="match status" value="1"/>
</dbReference>
<dbReference type="Gene3D" id="1.20.1250.20">
    <property type="entry name" value="MFS general substrate transporter like domains"/>
    <property type="match status" value="1"/>
</dbReference>
<dbReference type="InterPro" id="IPR052524">
    <property type="entry name" value="MFS_Cyanate_Porter"/>
</dbReference>
<feature type="transmembrane region" description="Helical" evidence="5">
    <location>
        <begin position="187"/>
        <end position="210"/>
    </location>
</feature>